<dbReference type="InterPro" id="IPR032675">
    <property type="entry name" value="LRR_dom_sf"/>
</dbReference>
<evidence type="ECO:0000256" key="2">
    <source>
        <dbReference type="ARBA" id="ARBA00022729"/>
    </source>
</evidence>
<feature type="signal peptide" evidence="4">
    <location>
        <begin position="1"/>
        <end position="21"/>
    </location>
</feature>
<dbReference type="PROSITE" id="PS51450">
    <property type="entry name" value="LRR"/>
    <property type="match status" value="3"/>
</dbReference>
<protein>
    <submittedName>
        <fullName evidence="5">Uncharacterized protein</fullName>
    </submittedName>
</protein>
<name>A0A813VH58_9BILA</name>
<feature type="chain" id="PRO_5032782565" evidence="4">
    <location>
        <begin position="22"/>
        <end position="832"/>
    </location>
</feature>
<accession>A0A813VH58</accession>
<evidence type="ECO:0000256" key="3">
    <source>
        <dbReference type="ARBA" id="ARBA00022737"/>
    </source>
</evidence>
<dbReference type="InterPro" id="IPR003591">
    <property type="entry name" value="Leu-rich_rpt_typical-subtyp"/>
</dbReference>
<dbReference type="InterPro" id="IPR050541">
    <property type="entry name" value="LRR_TM_domain-containing"/>
</dbReference>
<organism evidence="5 6">
    <name type="scientific">Rotaria sordida</name>
    <dbReference type="NCBI Taxonomy" id="392033"/>
    <lineage>
        <taxon>Eukaryota</taxon>
        <taxon>Metazoa</taxon>
        <taxon>Spiralia</taxon>
        <taxon>Gnathifera</taxon>
        <taxon>Rotifera</taxon>
        <taxon>Eurotatoria</taxon>
        <taxon>Bdelloidea</taxon>
        <taxon>Philodinida</taxon>
        <taxon>Philodinidae</taxon>
        <taxon>Rotaria</taxon>
    </lineage>
</organism>
<gene>
    <name evidence="5" type="ORF">RFH988_LOCUS5979</name>
</gene>
<dbReference type="SMART" id="SM00369">
    <property type="entry name" value="LRR_TYP"/>
    <property type="match status" value="5"/>
</dbReference>
<keyword evidence="1" id="KW-0433">Leucine-rich repeat</keyword>
<evidence type="ECO:0000313" key="6">
    <source>
        <dbReference type="Proteomes" id="UP000663882"/>
    </source>
</evidence>
<dbReference type="Proteomes" id="UP000663882">
    <property type="component" value="Unassembled WGS sequence"/>
</dbReference>
<proteinExistence type="predicted"/>
<dbReference type="EMBL" id="CAJNOO010000174">
    <property type="protein sequence ID" value="CAF0841652.1"/>
    <property type="molecule type" value="Genomic_DNA"/>
</dbReference>
<dbReference type="OrthoDB" id="2013775at2759"/>
<evidence type="ECO:0000256" key="1">
    <source>
        <dbReference type="ARBA" id="ARBA00022614"/>
    </source>
</evidence>
<dbReference type="PANTHER" id="PTHR24369:SF210">
    <property type="entry name" value="CHAOPTIN-RELATED"/>
    <property type="match status" value="1"/>
</dbReference>
<comment type="caution">
    <text evidence="5">The sequence shown here is derived from an EMBL/GenBank/DDBJ whole genome shotgun (WGS) entry which is preliminary data.</text>
</comment>
<sequence length="832" mass="92870">MVIKWFLVTIVNSILWTICLSKNECTSTISNTSEIIFTCLSDVIINELPLYNYTTDELAQITSIIVNGVNDTTRGPFISIPPNICLLSNLQKIDFSHNRINQVDPADVLSKCLSTVTTFDVSYNNISEFPSAMIYNMPTLHKLYFQHNQLTNVPGNAFFNLSNLEIINFSYNFLTNFELWALLVNISADFSNNQISTITNTAFYNISQYTLSDSTIYLTNNSPTINLTDAIYEMYNSCSEVYSWLNSSTPDEELTKPILTSALSYIDFGTTRINCSCDQSYIVPMISAVFADRNPAATPRIPIYSAKCVDGTLFVDNTCNYDNLKNSSVDFSKVYPRQCKIYEYESGNLTTISNISVPTINVSAYPHYEIKLMNPGACFFTFSNMTTVRIKCTKDISNSSTIPSELLASNYFSNITHVDFGRSISSLPSYICSLPSHDIDLSFQSFTILNDETFPCLDWFRSVNLANNQMTFVNMNNSHFTNLTSLDLSSNELTRIPYSILISTSSSLHFLNLRNNSLTSIDLFLYTLKDITIDLRDNPINISSIINPLNVTLSLVNNTNSTINIIFPLSIINSTYIFNDETALTAGTCNRYAVLAYRDILQSIYKNILLDCTCASINLKEIFLRNQSDIIDDFTCSNGTSVESFSTLTIFSCGSTAMNFSSGLCFNESLQTFLDNTTIQSLSTHVQLTSTSLTILIINSSLSSNVTKNQQYTSLPEFEETGIDLYTLEITNNSTQLSTLYIETIISTNSSYSEVTSIPSTSNNHQMIISSSINPTTILMDTSTTLSTIPSLSSTLLITDATETITDNDMMISTDVSVSSMMNHSLSFFLRF</sequence>
<dbReference type="GO" id="GO:0005886">
    <property type="term" value="C:plasma membrane"/>
    <property type="evidence" value="ECO:0007669"/>
    <property type="project" value="TreeGrafter"/>
</dbReference>
<dbReference type="Gene3D" id="3.80.10.10">
    <property type="entry name" value="Ribonuclease Inhibitor"/>
    <property type="match status" value="2"/>
</dbReference>
<dbReference type="AlphaFoldDB" id="A0A813VH58"/>
<evidence type="ECO:0000256" key="4">
    <source>
        <dbReference type="SAM" id="SignalP"/>
    </source>
</evidence>
<dbReference type="Pfam" id="PF13855">
    <property type="entry name" value="LRR_8"/>
    <property type="match status" value="1"/>
</dbReference>
<dbReference type="InterPro" id="IPR001611">
    <property type="entry name" value="Leu-rich_rpt"/>
</dbReference>
<dbReference type="SUPFAM" id="SSF52058">
    <property type="entry name" value="L domain-like"/>
    <property type="match status" value="1"/>
</dbReference>
<evidence type="ECO:0000313" key="5">
    <source>
        <dbReference type="EMBL" id="CAF0841652.1"/>
    </source>
</evidence>
<dbReference type="PANTHER" id="PTHR24369">
    <property type="entry name" value="ANTIGEN BSP, PUTATIVE-RELATED"/>
    <property type="match status" value="1"/>
</dbReference>
<reference evidence="5" key="1">
    <citation type="submission" date="2021-02" db="EMBL/GenBank/DDBJ databases">
        <authorList>
            <person name="Nowell W R."/>
        </authorList>
    </citation>
    <scope>NUCLEOTIDE SEQUENCE</scope>
</reference>
<keyword evidence="3" id="KW-0677">Repeat</keyword>
<keyword evidence="2 4" id="KW-0732">Signal</keyword>